<evidence type="ECO:0000313" key="6">
    <source>
        <dbReference type="Proteomes" id="UP000189857"/>
    </source>
</evidence>
<protein>
    <submittedName>
        <fullName evidence="5">S-layer homology domain-containing protein</fullName>
    </submittedName>
</protein>
<feature type="chain" id="PRO_5038546280" evidence="3">
    <location>
        <begin position="36"/>
        <end position="919"/>
    </location>
</feature>
<organism evidence="5 6">
    <name type="scientific">Eubacterium ruminantium</name>
    <dbReference type="NCBI Taxonomy" id="42322"/>
    <lineage>
        <taxon>Bacteria</taxon>
        <taxon>Bacillati</taxon>
        <taxon>Bacillota</taxon>
        <taxon>Clostridia</taxon>
        <taxon>Eubacteriales</taxon>
        <taxon>Eubacteriaceae</taxon>
        <taxon>Eubacterium</taxon>
    </lineage>
</organism>
<dbReference type="PROSITE" id="PS51272">
    <property type="entry name" value="SLH"/>
    <property type="match status" value="1"/>
</dbReference>
<keyword evidence="6" id="KW-1185">Reference proteome</keyword>
<dbReference type="InterPro" id="IPR052574">
    <property type="entry name" value="CDIRP"/>
</dbReference>
<accession>A0A1T4K6L2</accession>
<dbReference type="InterPro" id="IPR018247">
    <property type="entry name" value="EF_Hand_1_Ca_BS"/>
</dbReference>
<keyword evidence="2" id="KW-0677">Repeat</keyword>
<reference evidence="5 6" key="1">
    <citation type="submission" date="2017-02" db="EMBL/GenBank/DDBJ databases">
        <authorList>
            <person name="Peterson S.W."/>
        </authorList>
    </citation>
    <scope>NUCLEOTIDE SEQUENCE [LARGE SCALE GENOMIC DNA]</scope>
    <source>
        <strain evidence="5 6">ATCC 17233</strain>
    </source>
</reference>
<evidence type="ECO:0000256" key="1">
    <source>
        <dbReference type="ARBA" id="ARBA00022614"/>
    </source>
</evidence>
<name>A0A1T4K6L2_9FIRM</name>
<sequence>MNMKKTIKGRASRILAGCLATVIAVVSGAMPFAGAKKVSAASYNLKPVTINSTNFPDPNFRRAIVDNFDKNKDNVLDSDELLVARNLWCVNYGIKDTKGIELITELRGLYCMHNKITSDKFNLSKNKLITGIWCSNNNLKTLDFSALPNLEWVYCFENGLTSLNVSNNPKLSYLEVNTNPLKKLDVSRNPLLEHLTVGSCELTTLDVTHNPNLQHLDAFRNHFKKLDVTKNPKLKRLDIWDNRGLGSIDITHNPGLQYYNCAHNDVKSIDVTKNPELNKLICSYNGDLKKLDISKNPKLVYLACECDGITNLDISNNQKLYFLQAFTNPFTKLNIGNNPLLLKTYKEGTKQSEYKVCKGHSWTIDYGGDTSTGGDNIYFLCFDDAVTLSTKATKASTISNEIRYSDLGTSVAEKDLLTREAVVDTLYKMAGSPSVAGLKTRFKDVKSGQWYTNALLWGQKNALCMGYPYFSSDTFGVGEYITRQDAVFMLMRYSEYKKYERSIDFGRSDEYIDYYDIDYEHWEAICWAATWNIMEGKGAKGAPKSEQRIDPYGRVTRNDFIKMVKNMFEKNKISTSTNIPLSNNGKANAHAFAEPTWKWNGSTSAAAKFKDKNNSNYVVVVDASMKTTYNPKPTINKAGKKTVTASVTFNGKTYKTSKTVDAYVFDKNITGLQRYNGGLYYTKNGIFDKTYNGKAKFGSDWYFVVNGKIDTSRTELVKTTINGVTGWYNITRGKVKGTGESFAKNASGWFYCRNGKVDFSKNDIVKGTVKGVTGWWLVKSGQVKFIDTVDKNSSGWWAIQKGKINFNFTGFAKNQNGWWYCENGKVNFAKKDVVKGTINGVTGWWFVNGGQAKFVDSVEKNSSGWWVIQKGKVNFNFNGIAKNSSGSWYCKGGKVQFGYTGTVKYNGKTYKIQGGKVVN</sequence>
<gene>
    <name evidence="5" type="ORF">SAMN02745110_00201</name>
</gene>
<dbReference type="PANTHER" id="PTHR47566:SF1">
    <property type="entry name" value="PROTEIN NUD1"/>
    <property type="match status" value="1"/>
</dbReference>
<keyword evidence="1" id="KW-0433">Leucine-rich repeat</keyword>
<feature type="domain" description="SLH" evidence="4">
    <location>
        <begin position="438"/>
        <end position="504"/>
    </location>
</feature>
<dbReference type="SUPFAM" id="SSF52058">
    <property type="entry name" value="L domain-like"/>
    <property type="match status" value="1"/>
</dbReference>
<dbReference type="PROSITE" id="PS00018">
    <property type="entry name" value="EF_HAND_1"/>
    <property type="match status" value="1"/>
</dbReference>
<dbReference type="Pfam" id="PF21540">
    <property type="entry name" value="Choline_bind_4"/>
    <property type="match status" value="4"/>
</dbReference>
<dbReference type="GO" id="GO:0035591">
    <property type="term" value="F:signaling adaptor activity"/>
    <property type="evidence" value="ECO:0007669"/>
    <property type="project" value="TreeGrafter"/>
</dbReference>
<evidence type="ECO:0000259" key="4">
    <source>
        <dbReference type="PROSITE" id="PS51272"/>
    </source>
</evidence>
<evidence type="ECO:0000256" key="3">
    <source>
        <dbReference type="SAM" id="SignalP"/>
    </source>
</evidence>
<dbReference type="Gene3D" id="3.80.10.10">
    <property type="entry name" value="Ribonuclease Inhibitor"/>
    <property type="match status" value="1"/>
</dbReference>
<dbReference type="PANTHER" id="PTHR47566">
    <property type="match status" value="1"/>
</dbReference>
<dbReference type="InterPro" id="IPR032675">
    <property type="entry name" value="LRR_dom_sf"/>
</dbReference>
<keyword evidence="3" id="KW-0732">Signal</keyword>
<dbReference type="RefSeq" id="WP_078785880.1">
    <property type="nucleotide sequence ID" value="NZ_FMTO01000002.1"/>
</dbReference>
<dbReference type="OrthoDB" id="1771527at2"/>
<evidence type="ECO:0000256" key="2">
    <source>
        <dbReference type="ARBA" id="ARBA00022737"/>
    </source>
</evidence>
<dbReference type="AlphaFoldDB" id="A0A1T4K6L2"/>
<proteinExistence type="predicted"/>
<evidence type="ECO:0000313" key="5">
    <source>
        <dbReference type="EMBL" id="SJZ38080.1"/>
    </source>
</evidence>
<dbReference type="InterPro" id="IPR048713">
    <property type="entry name" value="Choline_bind_rpt"/>
</dbReference>
<feature type="signal peptide" evidence="3">
    <location>
        <begin position="1"/>
        <end position="35"/>
    </location>
</feature>
<dbReference type="Proteomes" id="UP000189857">
    <property type="component" value="Unassembled WGS sequence"/>
</dbReference>
<dbReference type="InterPro" id="IPR001119">
    <property type="entry name" value="SLH_dom"/>
</dbReference>
<dbReference type="EMBL" id="FUXA01000003">
    <property type="protein sequence ID" value="SJZ38080.1"/>
    <property type="molecule type" value="Genomic_DNA"/>
</dbReference>